<evidence type="ECO:0000259" key="12">
    <source>
        <dbReference type="Pfam" id="PF01225"/>
    </source>
</evidence>
<protein>
    <recommendedName>
        <fullName evidence="10 11">UDP-N-acetylmuramoyl-tripeptide--D-alanyl-D-alanine ligase</fullName>
        <ecNumber evidence="10 11">6.3.2.10</ecNumber>
    </recommendedName>
    <alternativeName>
        <fullName evidence="10">D-alanyl-D-alanine-adding enzyme</fullName>
    </alternativeName>
</protein>
<comment type="function">
    <text evidence="10 11">Involved in cell wall formation. Catalyzes the final step in the synthesis of UDP-N-acetylmuramoyl-pentapeptide, the precursor of murein.</text>
</comment>
<organism evidence="15 16">
    <name type="scientific">Candidatus Schekmanbacteria bacterium RIFCSPLOWO2_12_FULL_38_15</name>
    <dbReference type="NCBI Taxonomy" id="1817883"/>
    <lineage>
        <taxon>Bacteria</taxon>
        <taxon>Candidatus Schekmaniibacteriota</taxon>
    </lineage>
</organism>
<dbReference type="GO" id="GO:0005737">
    <property type="term" value="C:cytoplasm"/>
    <property type="evidence" value="ECO:0007669"/>
    <property type="project" value="UniProtKB-SubCell"/>
</dbReference>
<dbReference type="GO" id="GO:0008766">
    <property type="term" value="F:UDP-N-acetylmuramoylalanyl-D-glutamyl-2,6-diaminopimelate-D-alanyl-D-alanine ligase activity"/>
    <property type="evidence" value="ECO:0007669"/>
    <property type="project" value="RHEA"/>
</dbReference>
<dbReference type="InterPro" id="IPR005863">
    <property type="entry name" value="UDP-N-AcMur_synth"/>
</dbReference>
<dbReference type="GO" id="GO:0051301">
    <property type="term" value="P:cell division"/>
    <property type="evidence" value="ECO:0007669"/>
    <property type="project" value="UniProtKB-KW"/>
</dbReference>
<keyword evidence="5 10" id="KW-0067">ATP-binding</keyword>
<comment type="catalytic activity">
    <reaction evidence="10 11">
        <text>D-alanyl-D-alanine + UDP-N-acetyl-alpha-D-muramoyl-L-alanyl-gamma-D-glutamyl-meso-2,6-diaminopimelate + ATP = UDP-N-acetyl-alpha-D-muramoyl-L-alanyl-gamma-D-glutamyl-meso-2,6-diaminopimeloyl-D-alanyl-D-alanine + ADP + phosphate + H(+)</text>
        <dbReference type="Rhea" id="RHEA:28374"/>
        <dbReference type="ChEBI" id="CHEBI:15378"/>
        <dbReference type="ChEBI" id="CHEBI:30616"/>
        <dbReference type="ChEBI" id="CHEBI:43474"/>
        <dbReference type="ChEBI" id="CHEBI:57822"/>
        <dbReference type="ChEBI" id="CHEBI:61386"/>
        <dbReference type="ChEBI" id="CHEBI:83905"/>
        <dbReference type="ChEBI" id="CHEBI:456216"/>
        <dbReference type="EC" id="6.3.2.10"/>
    </reaction>
</comment>
<dbReference type="InterPro" id="IPR051046">
    <property type="entry name" value="MurCDEF_CellWall_CoF430Synth"/>
</dbReference>
<dbReference type="Gene3D" id="3.90.190.20">
    <property type="entry name" value="Mur ligase, C-terminal domain"/>
    <property type="match status" value="1"/>
</dbReference>
<gene>
    <name evidence="10" type="primary">murF</name>
    <name evidence="15" type="ORF">A3G31_09125</name>
</gene>
<dbReference type="Gene3D" id="3.40.1390.10">
    <property type="entry name" value="MurE/MurF, N-terminal domain"/>
    <property type="match status" value="1"/>
</dbReference>
<dbReference type="Gene3D" id="3.40.1190.10">
    <property type="entry name" value="Mur-like, catalytic domain"/>
    <property type="match status" value="1"/>
</dbReference>
<evidence type="ECO:0000256" key="9">
    <source>
        <dbReference type="ARBA" id="ARBA00023316"/>
    </source>
</evidence>
<dbReference type="InterPro" id="IPR004101">
    <property type="entry name" value="Mur_ligase_C"/>
</dbReference>
<dbReference type="SUPFAM" id="SSF53623">
    <property type="entry name" value="MurD-like peptide ligases, catalytic domain"/>
    <property type="match status" value="1"/>
</dbReference>
<dbReference type="Pfam" id="PF02875">
    <property type="entry name" value="Mur_ligase_C"/>
    <property type="match status" value="1"/>
</dbReference>
<keyword evidence="7 10" id="KW-0573">Peptidoglycan synthesis</keyword>
<reference evidence="15 16" key="1">
    <citation type="journal article" date="2016" name="Nat. Commun.">
        <title>Thousands of microbial genomes shed light on interconnected biogeochemical processes in an aquifer system.</title>
        <authorList>
            <person name="Anantharaman K."/>
            <person name="Brown C.T."/>
            <person name="Hug L.A."/>
            <person name="Sharon I."/>
            <person name="Castelle C.J."/>
            <person name="Probst A.J."/>
            <person name="Thomas B.C."/>
            <person name="Singh A."/>
            <person name="Wilkins M.J."/>
            <person name="Karaoz U."/>
            <person name="Brodie E.L."/>
            <person name="Williams K.H."/>
            <person name="Hubbard S.S."/>
            <person name="Banfield J.F."/>
        </authorList>
    </citation>
    <scope>NUCLEOTIDE SEQUENCE [LARGE SCALE GENOMIC DNA]</scope>
</reference>
<evidence type="ECO:0000259" key="14">
    <source>
        <dbReference type="Pfam" id="PF08245"/>
    </source>
</evidence>
<evidence type="ECO:0000256" key="5">
    <source>
        <dbReference type="ARBA" id="ARBA00022840"/>
    </source>
</evidence>
<dbReference type="InterPro" id="IPR036615">
    <property type="entry name" value="Mur_ligase_C_dom_sf"/>
</dbReference>
<dbReference type="EMBL" id="MGDI01000028">
    <property type="protein sequence ID" value="OGL53054.1"/>
    <property type="molecule type" value="Genomic_DNA"/>
</dbReference>
<evidence type="ECO:0000256" key="8">
    <source>
        <dbReference type="ARBA" id="ARBA00023306"/>
    </source>
</evidence>
<evidence type="ECO:0000256" key="7">
    <source>
        <dbReference type="ARBA" id="ARBA00022984"/>
    </source>
</evidence>
<evidence type="ECO:0000256" key="1">
    <source>
        <dbReference type="ARBA" id="ARBA00022490"/>
    </source>
</evidence>
<dbReference type="InterPro" id="IPR000713">
    <property type="entry name" value="Mur_ligase_N"/>
</dbReference>
<dbReference type="NCBIfam" id="TIGR01143">
    <property type="entry name" value="murF"/>
    <property type="match status" value="1"/>
</dbReference>
<keyword evidence="8 10" id="KW-0131">Cell cycle</keyword>
<dbReference type="SUPFAM" id="SSF53244">
    <property type="entry name" value="MurD-like peptide ligases, peptide-binding domain"/>
    <property type="match status" value="1"/>
</dbReference>
<dbReference type="GO" id="GO:0047480">
    <property type="term" value="F:UDP-N-acetylmuramoyl-tripeptide-D-alanyl-D-alanine ligase activity"/>
    <property type="evidence" value="ECO:0007669"/>
    <property type="project" value="UniProtKB-UniRule"/>
</dbReference>
<sequence length="463" mass="51246">MKRFHLSDILEGTRGLLRSGKKAESFRGISIDSRAIKSGELFIAIKGEKFDGHSFISDSLKRGAKGVIYSEKFFLDKLIKSFSKTVFIEVNDTLKALQNIAVFYRKKTSMPLIGITGSNGKTTVKEMTDKILSRKFKTIKNPGNFNNHIGLPLSLLHLDKRHQIGVFELGMSRAGEIKGLCKIAMPTVGVITNVGLAHAENFRSIKDIAKEKAELIYSLPVSGVAIINGDDPNLVKAVSRFRGRKIFFGKAYENDVRADRIDERGLEIKFTLCIGKKKQRICLPVIGEHNVYNALAASACSYHFGVTQGEIKRGLESYKGVHLRLEVIKTPEGINILNDSYNANPLSMAKALDSFSKISAAGKKILLLGDMLELGKIALKCHRDIGVIVAKGNYDFLFTVGELAKTIALSSVREGMEKRKVKSFKNSKEVIAPLKDLLSRGDWILVKGSRGMKLDEIVNEISR</sequence>
<dbReference type="UniPathway" id="UPA00219"/>
<dbReference type="PANTHER" id="PTHR43024:SF1">
    <property type="entry name" value="UDP-N-ACETYLMURAMOYL-TRIPEPTIDE--D-ALANYL-D-ALANINE LIGASE"/>
    <property type="match status" value="1"/>
</dbReference>
<evidence type="ECO:0000256" key="2">
    <source>
        <dbReference type="ARBA" id="ARBA00022598"/>
    </source>
</evidence>
<feature type="domain" description="Mur ligase C-terminal" evidence="13">
    <location>
        <begin position="324"/>
        <end position="450"/>
    </location>
</feature>
<comment type="subcellular location">
    <subcellularLocation>
        <location evidence="10 11">Cytoplasm</location>
    </subcellularLocation>
</comment>
<comment type="caution">
    <text evidence="15">The sequence shown here is derived from an EMBL/GenBank/DDBJ whole genome shotgun (WGS) entry which is preliminary data.</text>
</comment>
<dbReference type="GO" id="GO:0009252">
    <property type="term" value="P:peptidoglycan biosynthetic process"/>
    <property type="evidence" value="ECO:0007669"/>
    <property type="project" value="UniProtKB-UniRule"/>
</dbReference>
<evidence type="ECO:0000256" key="11">
    <source>
        <dbReference type="RuleBase" id="RU004136"/>
    </source>
</evidence>
<keyword evidence="4 10" id="KW-0547">Nucleotide-binding</keyword>
<comment type="pathway">
    <text evidence="10 11">Cell wall biogenesis; peptidoglycan biosynthesis.</text>
</comment>
<keyword evidence="1 10" id="KW-0963">Cytoplasm</keyword>
<feature type="domain" description="Mur ligase central" evidence="14">
    <location>
        <begin position="115"/>
        <end position="300"/>
    </location>
</feature>
<dbReference type="SUPFAM" id="SSF63418">
    <property type="entry name" value="MurE/MurF N-terminal domain"/>
    <property type="match status" value="1"/>
</dbReference>
<dbReference type="PANTHER" id="PTHR43024">
    <property type="entry name" value="UDP-N-ACETYLMURAMOYL-TRIPEPTIDE--D-ALANYL-D-ALANINE LIGASE"/>
    <property type="match status" value="1"/>
</dbReference>
<dbReference type="Proteomes" id="UP000178082">
    <property type="component" value="Unassembled WGS sequence"/>
</dbReference>
<dbReference type="GO" id="GO:0005524">
    <property type="term" value="F:ATP binding"/>
    <property type="evidence" value="ECO:0007669"/>
    <property type="project" value="UniProtKB-UniRule"/>
</dbReference>
<dbReference type="InterPro" id="IPR035911">
    <property type="entry name" value="MurE/MurF_N"/>
</dbReference>
<name>A0A1F7SIL4_9BACT</name>
<dbReference type="GO" id="GO:0008360">
    <property type="term" value="P:regulation of cell shape"/>
    <property type="evidence" value="ECO:0007669"/>
    <property type="project" value="UniProtKB-KW"/>
</dbReference>
<dbReference type="GO" id="GO:0071555">
    <property type="term" value="P:cell wall organization"/>
    <property type="evidence" value="ECO:0007669"/>
    <property type="project" value="UniProtKB-KW"/>
</dbReference>
<proteinExistence type="inferred from homology"/>
<evidence type="ECO:0000256" key="6">
    <source>
        <dbReference type="ARBA" id="ARBA00022960"/>
    </source>
</evidence>
<dbReference type="Pfam" id="PF08245">
    <property type="entry name" value="Mur_ligase_M"/>
    <property type="match status" value="1"/>
</dbReference>
<dbReference type="Pfam" id="PF01225">
    <property type="entry name" value="Mur_ligase"/>
    <property type="match status" value="1"/>
</dbReference>
<keyword evidence="3 10" id="KW-0132">Cell division</keyword>
<evidence type="ECO:0000259" key="13">
    <source>
        <dbReference type="Pfam" id="PF02875"/>
    </source>
</evidence>
<evidence type="ECO:0000256" key="10">
    <source>
        <dbReference type="HAMAP-Rule" id="MF_02019"/>
    </source>
</evidence>
<accession>A0A1F7SIL4</accession>
<evidence type="ECO:0000313" key="15">
    <source>
        <dbReference type="EMBL" id="OGL53054.1"/>
    </source>
</evidence>
<evidence type="ECO:0000313" key="16">
    <source>
        <dbReference type="Proteomes" id="UP000178082"/>
    </source>
</evidence>
<keyword evidence="6 10" id="KW-0133">Cell shape</keyword>
<dbReference type="AlphaFoldDB" id="A0A1F7SIL4"/>
<feature type="binding site" evidence="10">
    <location>
        <begin position="117"/>
        <end position="123"/>
    </location>
    <ligand>
        <name>ATP</name>
        <dbReference type="ChEBI" id="CHEBI:30616"/>
    </ligand>
</feature>
<dbReference type="InterPro" id="IPR036565">
    <property type="entry name" value="Mur-like_cat_sf"/>
</dbReference>
<dbReference type="HAMAP" id="MF_02019">
    <property type="entry name" value="MurF"/>
    <property type="match status" value="1"/>
</dbReference>
<evidence type="ECO:0000256" key="4">
    <source>
        <dbReference type="ARBA" id="ARBA00022741"/>
    </source>
</evidence>
<comment type="similarity">
    <text evidence="10">Belongs to the MurCDEF family. MurF subfamily.</text>
</comment>
<dbReference type="STRING" id="1817883.A3G31_09125"/>
<dbReference type="InterPro" id="IPR013221">
    <property type="entry name" value="Mur_ligase_cen"/>
</dbReference>
<evidence type="ECO:0000256" key="3">
    <source>
        <dbReference type="ARBA" id="ARBA00022618"/>
    </source>
</evidence>
<feature type="domain" description="Mur ligase N-terminal catalytic" evidence="12">
    <location>
        <begin position="27"/>
        <end position="102"/>
    </location>
</feature>
<keyword evidence="9 10" id="KW-0961">Cell wall biogenesis/degradation</keyword>
<keyword evidence="2 10" id="KW-0436">Ligase</keyword>
<dbReference type="EC" id="6.3.2.10" evidence="10 11"/>